<dbReference type="InterPro" id="IPR050229">
    <property type="entry name" value="GlpE_sulfurtransferase"/>
</dbReference>
<evidence type="ECO:0000313" key="3">
    <source>
        <dbReference type="Proteomes" id="UP001597041"/>
    </source>
</evidence>
<dbReference type="Pfam" id="PF00581">
    <property type="entry name" value="Rhodanese"/>
    <property type="match status" value="1"/>
</dbReference>
<evidence type="ECO:0000313" key="2">
    <source>
        <dbReference type="EMBL" id="MFD1066146.1"/>
    </source>
</evidence>
<sequence>MNKIAYLENHLELTYSPMDYLNYTKEHEGACILVDVRNAPPHLKKEKIQGAIEIPLNELGERVQELPKDKMIVVYCWDTWCNMGKKASLLLLKEGYDVKELLGGIASWNIMKLPVEAL</sequence>
<dbReference type="PANTHER" id="PTHR43031:SF1">
    <property type="entry name" value="PYRIDINE NUCLEOTIDE-DISULPHIDE OXIDOREDUCTASE"/>
    <property type="match status" value="1"/>
</dbReference>
<dbReference type="InterPro" id="IPR001763">
    <property type="entry name" value="Rhodanese-like_dom"/>
</dbReference>
<reference evidence="3" key="1">
    <citation type="journal article" date="2019" name="Int. J. Syst. Evol. Microbiol.">
        <title>The Global Catalogue of Microorganisms (GCM) 10K type strain sequencing project: providing services to taxonomists for standard genome sequencing and annotation.</title>
        <authorList>
            <consortium name="The Broad Institute Genomics Platform"/>
            <consortium name="The Broad Institute Genome Sequencing Center for Infectious Disease"/>
            <person name="Wu L."/>
            <person name="Ma J."/>
        </authorList>
    </citation>
    <scope>NUCLEOTIDE SEQUENCE [LARGE SCALE GENOMIC DNA]</scope>
    <source>
        <strain evidence="3">CCUG 56608</strain>
    </source>
</reference>
<dbReference type="PROSITE" id="PS50206">
    <property type="entry name" value="RHODANESE_3"/>
    <property type="match status" value="1"/>
</dbReference>
<protein>
    <submittedName>
        <fullName evidence="2">Rhodanese-like domain-containing protein</fullName>
    </submittedName>
</protein>
<organism evidence="2 3">
    <name type="scientific">Oceanobacillus locisalsi</name>
    <dbReference type="NCBI Taxonomy" id="546107"/>
    <lineage>
        <taxon>Bacteria</taxon>
        <taxon>Bacillati</taxon>
        <taxon>Bacillota</taxon>
        <taxon>Bacilli</taxon>
        <taxon>Bacillales</taxon>
        <taxon>Bacillaceae</taxon>
        <taxon>Oceanobacillus</taxon>
    </lineage>
</organism>
<evidence type="ECO:0000259" key="1">
    <source>
        <dbReference type="PROSITE" id="PS50206"/>
    </source>
</evidence>
<dbReference type="SUPFAM" id="SSF52821">
    <property type="entry name" value="Rhodanese/Cell cycle control phosphatase"/>
    <property type="match status" value="1"/>
</dbReference>
<comment type="caution">
    <text evidence="2">The sequence shown here is derived from an EMBL/GenBank/DDBJ whole genome shotgun (WGS) entry which is preliminary data.</text>
</comment>
<accession>A0ABW3NIC9</accession>
<dbReference type="Proteomes" id="UP001597041">
    <property type="component" value="Unassembled WGS sequence"/>
</dbReference>
<proteinExistence type="predicted"/>
<dbReference type="Gene3D" id="3.40.250.10">
    <property type="entry name" value="Rhodanese-like domain"/>
    <property type="match status" value="1"/>
</dbReference>
<feature type="domain" description="Rhodanese" evidence="1">
    <location>
        <begin position="27"/>
        <end position="117"/>
    </location>
</feature>
<dbReference type="EMBL" id="JBHTKK010000009">
    <property type="protein sequence ID" value="MFD1066146.1"/>
    <property type="molecule type" value="Genomic_DNA"/>
</dbReference>
<keyword evidence="3" id="KW-1185">Reference proteome</keyword>
<dbReference type="InterPro" id="IPR036873">
    <property type="entry name" value="Rhodanese-like_dom_sf"/>
</dbReference>
<dbReference type="SMART" id="SM00450">
    <property type="entry name" value="RHOD"/>
    <property type="match status" value="1"/>
</dbReference>
<dbReference type="PANTHER" id="PTHR43031">
    <property type="entry name" value="FAD-DEPENDENT OXIDOREDUCTASE"/>
    <property type="match status" value="1"/>
</dbReference>
<dbReference type="RefSeq" id="WP_379591730.1">
    <property type="nucleotide sequence ID" value="NZ_JBHTKK010000009.1"/>
</dbReference>
<name>A0ABW3NIC9_9BACI</name>
<gene>
    <name evidence="2" type="ORF">ACFQ19_08925</name>
</gene>